<dbReference type="OrthoDB" id="9785638at2"/>
<dbReference type="Gene3D" id="3.40.50.1000">
    <property type="entry name" value="HAD superfamily/HAD-like"/>
    <property type="match status" value="1"/>
</dbReference>
<dbReference type="PRINTS" id="PR00413">
    <property type="entry name" value="HADHALOGNASE"/>
</dbReference>
<protein>
    <submittedName>
        <fullName evidence="2">2-haloacid dehalogenase</fullName>
    </submittedName>
</protein>
<evidence type="ECO:0000313" key="3">
    <source>
        <dbReference type="Proteomes" id="UP000277424"/>
    </source>
</evidence>
<proteinExistence type="predicted"/>
<dbReference type="RefSeq" id="WP_121220967.1">
    <property type="nucleotide sequence ID" value="NZ_RBIG01000003.1"/>
</dbReference>
<evidence type="ECO:0000256" key="1">
    <source>
        <dbReference type="ARBA" id="ARBA00022801"/>
    </source>
</evidence>
<dbReference type="InterPro" id="IPR036412">
    <property type="entry name" value="HAD-like_sf"/>
</dbReference>
<dbReference type="Proteomes" id="UP000277424">
    <property type="component" value="Unassembled WGS sequence"/>
</dbReference>
<dbReference type="GO" id="GO:0019120">
    <property type="term" value="F:hydrolase activity, acting on acid halide bonds, in C-halide compounds"/>
    <property type="evidence" value="ECO:0007669"/>
    <property type="project" value="InterPro"/>
</dbReference>
<dbReference type="InterPro" id="IPR023214">
    <property type="entry name" value="HAD_sf"/>
</dbReference>
<dbReference type="InterPro" id="IPR051540">
    <property type="entry name" value="S-2-haloacid_dehalogenase"/>
</dbReference>
<sequence length="237" mass="25974">MDFSAVKALTFDVFGTVVDWRTSIAREVDAFARSHGLGLDGHAFADAWRSLYQPSMEEVRSGARPWTRLDDLHRESLLTLLDRFGVTGIPEEEIDRLNRAWHRLDPWPDVVEGLTRLKSKFVIATLSNGNVALMVNMAKRADLPWDAILGAEVARAYKPQPRAYEAAAELLGLAPAQCMMVAAHNADLHAAAKSGLRTAFVARPTEHGPGQTRDLAVEPGIELAADSFTDLADKLGC</sequence>
<accession>A0A420WBF4</accession>
<dbReference type="NCBIfam" id="TIGR01493">
    <property type="entry name" value="HAD-SF-IA-v2"/>
    <property type="match status" value="1"/>
</dbReference>
<name>A0A420WBF4_9PROT</name>
<dbReference type="SUPFAM" id="SSF56784">
    <property type="entry name" value="HAD-like"/>
    <property type="match status" value="1"/>
</dbReference>
<dbReference type="PANTHER" id="PTHR43316:SF3">
    <property type="entry name" value="HALOACID DEHALOGENASE, TYPE II (AFU_ORTHOLOGUE AFUA_2G07750)-RELATED"/>
    <property type="match status" value="1"/>
</dbReference>
<reference evidence="2 3" key="1">
    <citation type="submission" date="2018-10" db="EMBL/GenBank/DDBJ databases">
        <title>Comparative analysis of microorganisms from saline springs in Andes Mountain Range, Colombia.</title>
        <authorList>
            <person name="Rubin E."/>
        </authorList>
    </citation>
    <scope>NUCLEOTIDE SEQUENCE [LARGE SCALE GENOMIC DNA]</scope>
    <source>
        <strain evidence="2 3">USBA 36</strain>
    </source>
</reference>
<dbReference type="SFLD" id="SFLDG01129">
    <property type="entry name" value="C1.5:_HAD__Beta-PGM__Phosphata"/>
    <property type="match status" value="1"/>
</dbReference>
<evidence type="ECO:0000313" key="2">
    <source>
        <dbReference type="EMBL" id="RKQ68359.1"/>
    </source>
</evidence>
<dbReference type="InterPro" id="IPR006439">
    <property type="entry name" value="HAD-SF_hydro_IA"/>
</dbReference>
<dbReference type="SFLD" id="SFLDS00003">
    <property type="entry name" value="Haloacid_Dehalogenase"/>
    <property type="match status" value="1"/>
</dbReference>
<dbReference type="NCBIfam" id="TIGR01428">
    <property type="entry name" value="HAD_type_II"/>
    <property type="match status" value="1"/>
</dbReference>
<keyword evidence="1" id="KW-0378">Hydrolase</keyword>
<dbReference type="EMBL" id="RBIG01000003">
    <property type="protein sequence ID" value="RKQ68359.1"/>
    <property type="molecule type" value="Genomic_DNA"/>
</dbReference>
<dbReference type="Pfam" id="PF00702">
    <property type="entry name" value="Hydrolase"/>
    <property type="match status" value="1"/>
</dbReference>
<gene>
    <name evidence="2" type="ORF">BCL74_2838</name>
</gene>
<dbReference type="Gene3D" id="1.10.150.750">
    <property type="match status" value="1"/>
</dbReference>
<comment type="caution">
    <text evidence="2">The sequence shown here is derived from an EMBL/GenBank/DDBJ whole genome shotgun (WGS) entry which is preliminary data.</text>
</comment>
<organism evidence="2 3">
    <name type="scientific">Oceanibaculum indicum</name>
    <dbReference type="NCBI Taxonomy" id="526216"/>
    <lineage>
        <taxon>Bacteria</taxon>
        <taxon>Pseudomonadati</taxon>
        <taxon>Pseudomonadota</taxon>
        <taxon>Alphaproteobacteria</taxon>
        <taxon>Rhodospirillales</taxon>
        <taxon>Oceanibaculaceae</taxon>
        <taxon>Oceanibaculum</taxon>
    </lineage>
</organism>
<dbReference type="AlphaFoldDB" id="A0A420WBF4"/>
<dbReference type="CDD" id="cd02588">
    <property type="entry name" value="HAD_L2-DEX"/>
    <property type="match status" value="1"/>
</dbReference>
<dbReference type="InterPro" id="IPR006328">
    <property type="entry name" value="2-HAD"/>
</dbReference>
<dbReference type="PANTHER" id="PTHR43316">
    <property type="entry name" value="HYDROLASE, HALOACID DELAHOGENASE-RELATED"/>
    <property type="match status" value="1"/>
</dbReference>